<keyword evidence="8" id="KW-1185">Reference proteome</keyword>
<name>A0A194XR62_MOLSC</name>
<evidence type="ECO:0000313" key="7">
    <source>
        <dbReference type="EMBL" id="KUJ22678.1"/>
    </source>
</evidence>
<evidence type="ECO:0000256" key="4">
    <source>
        <dbReference type="ARBA" id="ARBA00023136"/>
    </source>
</evidence>
<feature type="transmembrane region" description="Helical" evidence="5">
    <location>
        <begin position="231"/>
        <end position="251"/>
    </location>
</feature>
<dbReference type="Pfam" id="PF07690">
    <property type="entry name" value="MFS_1"/>
    <property type="match status" value="1"/>
</dbReference>
<evidence type="ECO:0000259" key="6">
    <source>
        <dbReference type="PROSITE" id="PS50850"/>
    </source>
</evidence>
<reference evidence="7 8" key="1">
    <citation type="submission" date="2015-10" db="EMBL/GenBank/DDBJ databases">
        <title>Full genome of DAOMC 229536 Phialocephala scopiformis, a fungal endophyte of spruce producing the potent anti-insectan compound rugulosin.</title>
        <authorList>
            <consortium name="DOE Joint Genome Institute"/>
            <person name="Walker A.K."/>
            <person name="Frasz S.L."/>
            <person name="Seifert K.A."/>
            <person name="Miller J.D."/>
            <person name="Mondo S.J."/>
            <person name="Labutti K."/>
            <person name="Lipzen A."/>
            <person name="Dockter R."/>
            <person name="Kennedy M."/>
            <person name="Grigoriev I.V."/>
            <person name="Spatafora J.W."/>
        </authorList>
    </citation>
    <scope>NUCLEOTIDE SEQUENCE [LARGE SCALE GENOMIC DNA]</scope>
    <source>
        <strain evidence="7 8">CBS 120377</strain>
    </source>
</reference>
<organism evidence="7 8">
    <name type="scientific">Mollisia scopiformis</name>
    <name type="common">Conifer needle endophyte fungus</name>
    <name type="synonym">Phialocephala scopiformis</name>
    <dbReference type="NCBI Taxonomy" id="149040"/>
    <lineage>
        <taxon>Eukaryota</taxon>
        <taxon>Fungi</taxon>
        <taxon>Dikarya</taxon>
        <taxon>Ascomycota</taxon>
        <taxon>Pezizomycotina</taxon>
        <taxon>Leotiomycetes</taxon>
        <taxon>Helotiales</taxon>
        <taxon>Mollisiaceae</taxon>
        <taxon>Mollisia</taxon>
    </lineage>
</organism>
<dbReference type="InterPro" id="IPR036259">
    <property type="entry name" value="MFS_trans_sf"/>
</dbReference>
<feature type="transmembrane region" description="Helical" evidence="5">
    <location>
        <begin position="165"/>
        <end position="184"/>
    </location>
</feature>
<dbReference type="PANTHER" id="PTHR23501:SF158">
    <property type="entry name" value="TRANSPORTER, PUTATIVE (AFU_ORTHOLOGUE AFUA_5G14490)-RELATED"/>
    <property type="match status" value="1"/>
</dbReference>
<feature type="transmembrane region" description="Helical" evidence="5">
    <location>
        <begin position="196"/>
        <end position="219"/>
    </location>
</feature>
<keyword evidence="3 5" id="KW-1133">Transmembrane helix</keyword>
<dbReference type="GO" id="GO:0022857">
    <property type="term" value="F:transmembrane transporter activity"/>
    <property type="evidence" value="ECO:0007669"/>
    <property type="project" value="InterPro"/>
</dbReference>
<proteinExistence type="predicted"/>
<dbReference type="Gene3D" id="1.20.1720.10">
    <property type="entry name" value="Multidrug resistance protein D"/>
    <property type="match status" value="1"/>
</dbReference>
<feature type="domain" description="Major facilitator superfamily (MFS) profile" evidence="6">
    <location>
        <begin position="43"/>
        <end position="495"/>
    </location>
</feature>
<gene>
    <name evidence="7" type="ORF">LY89DRAFT_664475</name>
</gene>
<dbReference type="FunCoup" id="A0A194XR62">
    <property type="interactions" value="43"/>
</dbReference>
<evidence type="ECO:0000256" key="1">
    <source>
        <dbReference type="ARBA" id="ARBA00004141"/>
    </source>
</evidence>
<dbReference type="OrthoDB" id="3934656at2759"/>
<feature type="transmembrane region" description="Helical" evidence="5">
    <location>
        <begin position="367"/>
        <end position="386"/>
    </location>
</feature>
<dbReference type="KEGG" id="psco:LY89DRAFT_664475"/>
<evidence type="ECO:0000256" key="3">
    <source>
        <dbReference type="ARBA" id="ARBA00022989"/>
    </source>
</evidence>
<dbReference type="SUPFAM" id="SSF103473">
    <property type="entry name" value="MFS general substrate transporter"/>
    <property type="match status" value="2"/>
</dbReference>
<feature type="transmembrane region" description="Helical" evidence="5">
    <location>
        <begin position="302"/>
        <end position="326"/>
    </location>
</feature>
<feature type="transmembrane region" description="Helical" evidence="5">
    <location>
        <begin position="392"/>
        <end position="410"/>
    </location>
</feature>
<dbReference type="EMBL" id="KQ947406">
    <property type="protein sequence ID" value="KUJ22678.1"/>
    <property type="molecule type" value="Genomic_DNA"/>
</dbReference>
<dbReference type="PRINTS" id="PR01036">
    <property type="entry name" value="TCRTETB"/>
</dbReference>
<dbReference type="InParanoid" id="A0A194XR62"/>
<keyword evidence="2 5" id="KW-0812">Transmembrane</keyword>
<dbReference type="Gene3D" id="1.20.1250.20">
    <property type="entry name" value="MFS general substrate transporter like domains"/>
    <property type="match status" value="1"/>
</dbReference>
<protein>
    <submittedName>
        <fullName evidence="7">Putative MFS transporter</fullName>
    </submittedName>
</protein>
<evidence type="ECO:0000256" key="5">
    <source>
        <dbReference type="SAM" id="Phobius"/>
    </source>
</evidence>
<dbReference type="InterPro" id="IPR011701">
    <property type="entry name" value="MFS"/>
</dbReference>
<dbReference type="AlphaFoldDB" id="A0A194XR62"/>
<keyword evidence="4 5" id="KW-0472">Membrane</keyword>
<evidence type="ECO:0000256" key="2">
    <source>
        <dbReference type="ARBA" id="ARBA00022692"/>
    </source>
</evidence>
<dbReference type="PROSITE" id="PS50850">
    <property type="entry name" value="MFS"/>
    <property type="match status" value="1"/>
</dbReference>
<feature type="transmembrane region" description="Helical" evidence="5">
    <location>
        <begin position="338"/>
        <end position="360"/>
    </location>
</feature>
<dbReference type="GO" id="GO:0005886">
    <property type="term" value="C:plasma membrane"/>
    <property type="evidence" value="ECO:0007669"/>
    <property type="project" value="TreeGrafter"/>
</dbReference>
<dbReference type="PANTHER" id="PTHR23501">
    <property type="entry name" value="MAJOR FACILITATOR SUPERFAMILY"/>
    <property type="match status" value="1"/>
</dbReference>
<dbReference type="Proteomes" id="UP000070700">
    <property type="component" value="Unassembled WGS sequence"/>
</dbReference>
<feature type="transmembrane region" description="Helical" evidence="5">
    <location>
        <begin position="107"/>
        <end position="127"/>
    </location>
</feature>
<dbReference type="GeneID" id="28822500"/>
<accession>A0A194XR62</accession>
<dbReference type="InterPro" id="IPR020846">
    <property type="entry name" value="MFS_dom"/>
</dbReference>
<comment type="subcellular location">
    <subcellularLocation>
        <location evidence="1">Membrane</location>
        <topology evidence="1">Multi-pass membrane protein</topology>
    </subcellularLocation>
</comment>
<evidence type="ECO:0000313" key="8">
    <source>
        <dbReference type="Proteomes" id="UP000070700"/>
    </source>
</evidence>
<sequence>MPIEQSNTSTPRNDSIPKMDTEVEQMIIAATVTGPSRFRSFAIMSGLCSAMFVSALNQTTVATAIPSICRGLNSASGYEWISAAYLLSNSITGPIWSKLSDIWGRKAILLTAVTLYFVFSIICATSQSMQMLIVGRALQGVAGGGLIQIVYATISDIFSMRSRTFYLGMLQVVWATAGGIGPIAGGTLAQYVSWRWIFWINLPITGVSFLILLVFLDVHNPKTKLLPGLKAVDWYGCLSMLSFMVMLSLGLNFGGTTFSWNSPAVICLVVAGIVMFPLFLVSEKKAPHPLVPLRVFRIPSNIAALLIGFMHDWAVFSTEFYLPLYFQSVKNASPMKSGIFLIPITFTQALVGIMTGIIVYKTGRYVDVLRVGVTLLAIGNGLYINLDATSPLGKILTFEVIAAIGAGLLFQPPLISLQAHVHPKETAAATATLGLVRNLATSLSIVVGGVVFSNRMNKQSHSLLESGLSKNLTDIFSGSSAAAHVTLVSTISDAKLQFAVKNAFAESLRGVWIGLIRSSKPYYQVRNGPQLYGCCRQAGQYLEPERLTIFG</sequence>
<feature type="transmembrane region" description="Helical" evidence="5">
    <location>
        <begin position="133"/>
        <end position="153"/>
    </location>
</feature>
<feature type="transmembrane region" description="Helical" evidence="5">
    <location>
        <begin position="263"/>
        <end position="281"/>
    </location>
</feature>
<dbReference type="RefSeq" id="XP_018077033.1">
    <property type="nucleotide sequence ID" value="XM_018212774.1"/>
</dbReference>